<feature type="compositionally biased region" description="Low complexity" evidence="1">
    <location>
        <begin position="204"/>
        <end position="269"/>
    </location>
</feature>
<evidence type="ECO:0000256" key="1">
    <source>
        <dbReference type="SAM" id="MobiDB-lite"/>
    </source>
</evidence>
<keyword evidence="2" id="KW-0812">Transmembrane</keyword>
<dbReference type="AlphaFoldDB" id="A0A074YV77"/>
<reference evidence="3 4" key="1">
    <citation type="journal article" date="2014" name="BMC Genomics">
        <title>Genome sequencing of four Aureobasidium pullulans varieties: biotechnological potential, stress tolerance, and description of new species.</title>
        <authorList>
            <person name="Gostin Ar C."/>
            <person name="Ohm R.A."/>
            <person name="Kogej T."/>
            <person name="Sonjak S."/>
            <person name="Turk M."/>
            <person name="Zajc J."/>
            <person name="Zalar P."/>
            <person name="Grube M."/>
            <person name="Sun H."/>
            <person name="Han J."/>
            <person name="Sharma A."/>
            <person name="Chiniquy J."/>
            <person name="Ngan C.Y."/>
            <person name="Lipzen A."/>
            <person name="Barry K."/>
            <person name="Grigoriev I.V."/>
            <person name="Gunde-Cimerman N."/>
        </authorList>
    </citation>
    <scope>NUCLEOTIDE SEQUENCE [LARGE SCALE GENOMIC DNA]</scope>
    <source>
        <strain evidence="3 4">EXF-2481</strain>
    </source>
</reference>
<dbReference type="OrthoDB" id="3943163at2759"/>
<feature type="compositionally biased region" description="Low complexity" evidence="1">
    <location>
        <begin position="278"/>
        <end position="324"/>
    </location>
</feature>
<name>A0A074YV77_AURSE</name>
<keyword evidence="2" id="KW-0472">Membrane</keyword>
<keyword evidence="2" id="KW-1133">Transmembrane helix</keyword>
<organism evidence="3 4">
    <name type="scientific">Aureobasidium subglaciale (strain EXF-2481)</name>
    <name type="common">Aureobasidium pullulans var. subglaciale</name>
    <dbReference type="NCBI Taxonomy" id="1043005"/>
    <lineage>
        <taxon>Eukaryota</taxon>
        <taxon>Fungi</taxon>
        <taxon>Dikarya</taxon>
        <taxon>Ascomycota</taxon>
        <taxon>Pezizomycotina</taxon>
        <taxon>Dothideomycetes</taxon>
        <taxon>Dothideomycetidae</taxon>
        <taxon>Dothideales</taxon>
        <taxon>Saccotheciaceae</taxon>
        <taxon>Aureobasidium</taxon>
    </lineage>
</organism>
<dbReference type="RefSeq" id="XP_013346472.1">
    <property type="nucleotide sequence ID" value="XM_013491018.1"/>
</dbReference>
<sequence>MGRVKRRISGRDFVPEAITGRCSTWIVRSFLLFAASKMFARSFIFLLFCLTVQFVYVSSSPLVVERAASTCSTKDIATVKRTVSDPVYFCQWWQQDVRTRSPFMEFSATQVDTLCKCISPVTTGGKCKRKRRRSNIEERAAAVVARSAASCSAEVSVQFTQPWRFCTFYTSYPRTTSPFKKYTASSLTSLCKCAITKPASTTSKKVTTTSKKTTTASNKATTTSKKVTTTSKKITTTSNKATTTSKKTTSSTKATSVKTTVKPVTTSIKRVTSTSTRKPTVTSTVKPSTTSKKAVSSSTVKPSSTTSKQPTSSTKRSPTTSSRK</sequence>
<dbReference type="GeneID" id="25371956"/>
<keyword evidence="4" id="KW-1185">Reference proteome</keyword>
<dbReference type="EMBL" id="KL584753">
    <property type="protein sequence ID" value="KEQ98062.1"/>
    <property type="molecule type" value="Genomic_DNA"/>
</dbReference>
<evidence type="ECO:0000313" key="4">
    <source>
        <dbReference type="Proteomes" id="UP000030641"/>
    </source>
</evidence>
<dbReference type="InParanoid" id="A0A074YV77"/>
<protein>
    <submittedName>
        <fullName evidence="3">Uncharacterized protein</fullName>
    </submittedName>
</protein>
<evidence type="ECO:0000313" key="3">
    <source>
        <dbReference type="EMBL" id="KEQ98062.1"/>
    </source>
</evidence>
<accession>A0A074YV77</accession>
<proteinExistence type="predicted"/>
<dbReference type="STRING" id="1043005.A0A074YV77"/>
<evidence type="ECO:0000256" key="2">
    <source>
        <dbReference type="SAM" id="Phobius"/>
    </source>
</evidence>
<feature type="transmembrane region" description="Helical" evidence="2">
    <location>
        <begin position="38"/>
        <end position="56"/>
    </location>
</feature>
<dbReference type="HOGENOM" id="CLU_891326_0_0_1"/>
<gene>
    <name evidence="3" type="ORF">AUEXF2481DRAFT_86934</name>
</gene>
<feature type="region of interest" description="Disordered" evidence="1">
    <location>
        <begin position="204"/>
        <end position="324"/>
    </location>
</feature>
<dbReference type="Proteomes" id="UP000030641">
    <property type="component" value="Unassembled WGS sequence"/>
</dbReference>